<dbReference type="NCBIfam" id="TIGR00254">
    <property type="entry name" value="GGDEF"/>
    <property type="match status" value="1"/>
</dbReference>
<dbReference type="GO" id="GO:0005886">
    <property type="term" value="C:plasma membrane"/>
    <property type="evidence" value="ECO:0007669"/>
    <property type="project" value="TreeGrafter"/>
</dbReference>
<dbReference type="InterPro" id="IPR029787">
    <property type="entry name" value="Nucleotide_cyclase"/>
</dbReference>
<comment type="catalytic activity">
    <reaction evidence="2">
        <text>2 GTP = 3',3'-c-di-GMP + 2 diphosphate</text>
        <dbReference type="Rhea" id="RHEA:24898"/>
        <dbReference type="ChEBI" id="CHEBI:33019"/>
        <dbReference type="ChEBI" id="CHEBI:37565"/>
        <dbReference type="ChEBI" id="CHEBI:58805"/>
        <dbReference type="EC" id="2.7.7.65"/>
    </reaction>
</comment>
<dbReference type="InterPro" id="IPR043128">
    <property type="entry name" value="Rev_trsase/Diguanyl_cyclase"/>
</dbReference>
<feature type="transmembrane region" description="Helical" evidence="3">
    <location>
        <begin position="299"/>
        <end position="318"/>
    </location>
</feature>
<dbReference type="GO" id="GO:1902201">
    <property type="term" value="P:negative regulation of bacterial-type flagellum-dependent cell motility"/>
    <property type="evidence" value="ECO:0007669"/>
    <property type="project" value="TreeGrafter"/>
</dbReference>
<keyword evidence="3" id="KW-0812">Transmembrane</keyword>
<protein>
    <recommendedName>
        <fullName evidence="1">diguanylate cyclase</fullName>
        <ecNumber evidence="1">2.7.7.65</ecNumber>
    </recommendedName>
</protein>
<gene>
    <name evidence="5" type="ORF">D4Q52_17110</name>
</gene>
<reference evidence="5 6" key="1">
    <citation type="submission" date="2018-09" db="EMBL/GenBank/DDBJ databases">
        <title>Draft genome sequence of Rhodopseudomonas palustris 2.1.18.</title>
        <authorList>
            <person name="Robertson S.L."/>
            <person name="Meyer T.E."/>
            <person name="Kyndt J.A."/>
        </authorList>
    </citation>
    <scope>NUCLEOTIDE SEQUENCE [LARGE SCALE GENOMIC DNA]</scope>
    <source>
        <strain evidence="5 6">2.1.18</strain>
    </source>
</reference>
<dbReference type="Gene3D" id="3.30.70.270">
    <property type="match status" value="1"/>
</dbReference>
<keyword evidence="3" id="KW-1133">Transmembrane helix</keyword>
<dbReference type="InterPro" id="IPR054327">
    <property type="entry name" value="His-kinase-like_sensor"/>
</dbReference>
<dbReference type="FunFam" id="3.30.70.270:FF:000001">
    <property type="entry name" value="Diguanylate cyclase domain protein"/>
    <property type="match status" value="1"/>
</dbReference>
<dbReference type="AlphaFoldDB" id="A0A418V384"/>
<dbReference type="Gene3D" id="3.30.450.20">
    <property type="entry name" value="PAS domain"/>
    <property type="match status" value="2"/>
</dbReference>
<dbReference type="CDD" id="cd01949">
    <property type="entry name" value="GGDEF"/>
    <property type="match status" value="1"/>
</dbReference>
<dbReference type="SUPFAM" id="SSF55073">
    <property type="entry name" value="Nucleotide cyclase"/>
    <property type="match status" value="1"/>
</dbReference>
<evidence type="ECO:0000256" key="3">
    <source>
        <dbReference type="SAM" id="Phobius"/>
    </source>
</evidence>
<comment type="caution">
    <text evidence="5">The sequence shown here is derived from an EMBL/GenBank/DDBJ whole genome shotgun (WGS) entry which is preliminary data.</text>
</comment>
<dbReference type="SMART" id="SM00267">
    <property type="entry name" value="GGDEF"/>
    <property type="match status" value="1"/>
</dbReference>
<sequence>MDSSGGLFERIRQEMRRGRRMSARLLIISSIVTVLGFSGVCGSIMLEMRRSAQELARQTQENLASTIGADINRNIELYDLSLRAVVSSLALPELAQVDAKIRNLILFDHSVSAKHFGPMQVFDPTGRLWLDSATLTPQSVDRAGEEFFRVHVEQPDLGLYISRPMQHRGTYSVVLSRRVSAPDGSLAGVVAGSIRFSYFKDLFNRLHLAPQDVIAVVARDGTLMMRTPFDPGLLGTNVMTNIGIDKLLGQRRGWFSGHGKIDKIGRMYVWADSSRPLIVLVGRSWDDVFVMWRQEALRIGAILLVLAVIVAGFTVFFIREIDRRADAERRLEELATTDGLTGLTNRRKFDLVMDREWRRAVRSATPISLLIIDADHFKSFNDNFGHQAGDQVLVGIALCIADSAARAADCAARFGGEEFAVLLPGMNATQSQGVAETIRRKVELWSEGQAGVTVSIGVASMTPAPSQHWSVLFEAADKALYAAKDLGRNRCVVAASRADLNLVA</sequence>
<name>A0A418V384_RHOPL</name>
<dbReference type="PANTHER" id="PTHR45138:SF9">
    <property type="entry name" value="DIGUANYLATE CYCLASE DGCM-RELATED"/>
    <property type="match status" value="1"/>
</dbReference>
<dbReference type="Proteomes" id="UP000285523">
    <property type="component" value="Unassembled WGS sequence"/>
</dbReference>
<dbReference type="PANTHER" id="PTHR45138">
    <property type="entry name" value="REGULATORY COMPONENTS OF SENSORY TRANSDUCTION SYSTEM"/>
    <property type="match status" value="1"/>
</dbReference>
<organism evidence="5 6">
    <name type="scientific">Rhodopseudomonas palustris</name>
    <dbReference type="NCBI Taxonomy" id="1076"/>
    <lineage>
        <taxon>Bacteria</taxon>
        <taxon>Pseudomonadati</taxon>
        <taxon>Pseudomonadota</taxon>
        <taxon>Alphaproteobacteria</taxon>
        <taxon>Hyphomicrobiales</taxon>
        <taxon>Nitrobacteraceae</taxon>
        <taxon>Rhodopseudomonas</taxon>
    </lineage>
</organism>
<dbReference type="GO" id="GO:0043709">
    <property type="term" value="P:cell adhesion involved in single-species biofilm formation"/>
    <property type="evidence" value="ECO:0007669"/>
    <property type="project" value="TreeGrafter"/>
</dbReference>
<accession>A0A418V384</accession>
<dbReference type="GO" id="GO:0052621">
    <property type="term" value="F:diguanylate cyclase activity"/>
    <property type="evidence" value="ECO:0007669"/>
    <property type="project" value="UniProtKB-EC"/>
</dbReference>
<dbReference type="Pfam" id="PF00990">
    <property type="entry name" value="GGDEF"/>
    <property type="match status" value="1"/>
</dbReference>
<dbReference type="InterPro" id="IPR000160">
    <property type="entry name" value="GGDEF_dom"/>
</dbReference>
<evidence type="ECO:0000256" key="2">
    <source>
        <dbReference type="ARBA" id="ARBA00034247"/>
    </source>
</evidence>
<keyword evidence="3" id="KW-0472">Membrane</keyword>
<dbReference type="PROSITE" id="PS50887">
    <property type="entry name" value="GGDEF"/>
    <property type="match status" value="1"/>
</dbReference>
<evidence type="ECO:0000256" key="1">
    <source>
        <dbReference type="ARBA" id="ARBA00012528"/>
    </source>
</evidence>
<feature type="domain" description="GGDEF" evidence="4">
    <location>
        <begin position="365"/>
        <end position="496"/>
    </location>
</feature>
<evidence type="ECO:0000313" key="6">
    <source>
        <dbReference type="Proteomes" id="UP000285523"/>
    </source>
</evidence>
<dbReference type="OrthoDB" id="9812260at2"/>
<dbReference type="EC" id="2.7.7.65" evidence="1"/>
<evidence type="ECO:0000313" key="5">
    <source>
        <dbReference type="EMBL" id="RJF70521.1"/>
    </source>
</evidence>
<dbReference type="Pfam" id="PF22588">
    <property type="entry name" value="dCache_1_like"/>
    <property type="match status" value="1"/>
</dbReference>
<dbReference type="InterPro" id="IPR050469">
    <property type="entry name" value="Diguanylate_Cyclase"/>
</dbReference>
<dbReference type="CDD" id="cd12915">
    <property type="entry name" value="PDC2_DGC_like"/>
    <property type="match status" value="1"/>
</dbReference>
<feature type="transmembrane region" description="Helical" evidence="3">
    <location>
        <begin position="21"/>
        <end position="46"/>
    </location>
</feature>
<dbReference type="CDD" id="cd12914">
    <property type="entry name" value="PDC1_DGC_like"/>
    <property type="match status" value="1"/>
</dbReference>
<evidence type="ECO:0000259" key="4">
    <source>
        <dbReference type="PROSITE" id="PS50887"/>
    </source>
</evidence>
<proteinExistence type="predicted"/>
<dbReference type="EMBL" id="QYYD01000017">
    <property type="protein sequence ID" value="RJF70521.1"/>
    <property type="molecule type" value="Genomic_DNA"/>
</dbReference>